<dbReference type="Gene3D" id="3.10.129.10">
    <property type="entry name" value="Hotdog Thioesterase"/>
    <property type="match status" value="1"/>
</dbReference>
<dbReference type="InterPro" id="IPR050563">
    <property type="entry name" value="4-hydroxybenzoyl-CoA_TE"/>
</dbReference>
<dbReference type="Pfam" id="PF13279">
    <property type="entry name" value="4HBT_2"/>
    <property type="match status" value="1"/>
</dbReference>
<comment type="similarity">
    <text evidence="1">Belongs to the 4-hydroxybenzoyl-CoA thioesterase family.</text>
</comment>
<dbReference type="GO" id="GO:0047617">
    <property type="term" value="F:fatty acyl-CoA hydrolase activity"/>
    <property type="evidence" value="ECO:0007669"/>
    <property type="project" value="TreeGrafter"/>
</dbReference>
<dbReference type="AlphaFoldDB" id="B3T5G5"/>
<dbReference type="SUPFAM" id="SSF54637">
    <property type="entry name" value="Thioesterase/thiol ester dehydrase-isomerase"/>
    <property type="match status" value="1"/>
</dbReference>
<dbReference type="EMBL" id="EU016610">
    <property type="protein sequence ID" value="ABZ07824.1"/>
    <property type="molecule type" value="Genomic_DNA"/>
</dbReference>
<proteinExistence type="inferred from homology"/>
<organism evidence="3">
    <name type="scientific">uncultured marine microorganism HF4000_ANIW141I9</name>
    <dbReference type="NCBI Taxonomy" id="455537"/>
    <lineage>
        <taxon>unclassified sequences</taxon>
        <taxon>environmental samples</taxon>
    </lineage>
</organism>
<protein>
    <submittedName>
        <fullName evidence="3">Putative thioesterase superfamily protein</fullName>
    </submittedName>
</protein>
<evidence type="ECO:0000256" key="2">
    <source>
        <dbReference type="ARBA" id="ARBA00022801"/>
    </source>
</evidence>
<keyword evidence="2" id="KW-0378">Hydrolase</keyword>
<gene>
    <name evidence="3" type="ORF">ALOHA_HF4000ANIW141I9ctg2g11</name>
</gene>
<reference evidence="3" key="1">
    <citation type="journal article" date="2008" name="ISME J.">
        <title>Genomic patterns of recombination, clonal divergence and environment in marine microbial populations.</title>
        <authorList>
            <person name="Konstantinidis K.T."/>
            <person name="Delong E.F."/>
        </authorList>
    </citation>
    <scope>NUCLEOTIDE SEQUENCE</scope>
</reference>
<dbReference type="CDD" id="cd00586">
    <property type="entry name" value="4HBT"/>
    <property type="match status" value="1"/>
</dbReference>
<dbReference type="InterPro" id="IPR029069">
    <property type="entry name" value="HotDog_dom_sf"/>
</dbReference>
<dbReference type="PANTHER" id="PTHR31793">
    <property type="entry name" value="4-HYDROXYBENZOYL-COA THIOESTERASE FAMILY MEMBER"/>
    <property type="match status" value="1"/>
</dbReference>
<evidence type="ECO:0000256" key="1">
    <source>
        <dbReference type="ARBA" id="ARBA00005953"/>
    </source>
</evidence>
<accession>B3T5G5</accession>
<name>B3T5G5_9ZZZZ</name>
<dbReference type="PANTHER" id="PTHR31793:SF27">
    <property type="entry name" value="NOVEL THIOESTERASE SUPERFAMILY DOMAIN AND SAPOSIN A-TYPE DOMAIN CONTAINING PROTEIN (0610012H03RIK)"/>
    <property type="match status" value="1"/>
</dbReference>
<sequence>MVLDHRGFKSLPLRNIIMNEYRQLTRSDFIHNISIDTRWGDMDALRHLNHAKYLTYMENARVDFYSFLGFGELRHDQNPSMILGGMTIDYITQVAHPASLIICHRINKVGKKSFDFLGAIFDQHNKHPVCTGLFSMISYDYNQQKTLEVPQVIRDNLYQQ</sequence>
<evidence type="ECO:0000313" key="3">
    <source>
        <dbReference type="EMBL" id="ABZ07824.1"/>
    </source>
</evidence>